<gene>
    <name evidence="3" type="ORF">IFO66_10515</name>
</gene>
<dbReference type="CDD" id="cd02509">
    <property type="entry name" value="GDP-M1P_Guanylyltransferase"/>
    <property type="match status" value="1"/>
</dbReference>
<accession>A0ABR9AXW9</accession>
<dbReference type="SUPFAM" id="SSF53448">
    <property type="entry name" value="Nucleotide-diphospho-sugar transferases"/>
    <property type="match status" value="1"/>
</dbReference>
<protein>
    <submittedName>
        <fullName evidence="3">Mannose-1-phosphate guanylyltransferase</fullName>
    </submittedName>
</protein>
<evidence type="ECO:0000259" key="1">
    <source>
        <dbReference type="Pfam" id="PF00483"/>
    </source>
</evidence>
<keyword evidence="3" id="KW-0548">Nucleotidyltransferase</keyword>
<dbReference type="InterPro" id="IPR051161">
    <property type="entry name" value="Mannose-6P_isomerase_type2"/>
</dbReference>
<keyword evidence="3" id="KW-0808">Transferase</keyword>
<feature type="domain" description="MannoseP isomerase/GMP-like beta-helix" evidence="2">
    <location>
        <begin position="285"/>
        <end position="332"/>
    </location>
</feature>
<proteinExistence type="predicted"/>
<reference evidence="3 4" key="1">
    <citation type="submission" date="2020-09" db="EMBL/GenBank/DDBJ databases">
        <title>Paenibacillus sp. CAU 1523 isolated from sand of Haeundae Beach.</title>
        <authorList>
            <person name="Kim W."/>
        </authorList>
    </citation>
    <scope>NUCLEOTIDE SEQUENCE [LARGE SCALE GENOMIC DNA]</scope>
    <source>
        <strain evidence="3 4">CAU 1523</strain>
    </source>
</reference>
<dbReference type="Pfam" id="PF00483">
    <property type="entry name" value="NTP_transferase"/>
    <property type="match status" value="1"/>
</dbReference>
<feature type="domain" description="Nucleotidyl transferase" evidence="1">
    <location>
        <begin position="4"/>
        <end position="266"/>
    </location>
</feature>
<sequence length="349" mass="39745">MNIVIMAGGKGIRFWPKSTEHKPKQFLPLLSSRTLLQETYARYRQWLPASRIYVATTHAYSELVMEQLPECEPGQLIIEPCARDTAPCIALTALFFLHRNQDEPLAIVPSDQHVPQVHKLRDALYIATKEADHHHNVVMLGLVPTRPETGFGYIKANEELSSNGLFPVASFIEKPDLPTAQQLIHTPRTYWNSGIFVWRPSTIAYLMELHCPSIWKPLTETYPSTDEIYSHLPKLSVDYAIMEHASQLYVLPVNMEWDDVGTWNAVKRYYDEDEAGNVAQGNIRSLDAHNNIIFSDKEAIVIGASDLIIISTENGLLVCHQSEEQRIKEVMKDKDVWKHHSIKEVKPSP</sequence>
<dbReference type="Gene3D" id="3.90.550.10">
    <property type="entry name" value="Spore Coat Polysaccharide Biosynthesis Protein SpsA, Chain A"/>
    <property type="match status" value="1"/>
</dbReference>
<organism evidence="3 4">
    <name type="scientific">Paenibacillus arenosi</name>
    <dbReference type="NCBI Taxonomy" id="2774142"/>
    <lineage>
        <taxon>Bacteria</taxon>
        <taxon>Bacillati</taxon>
        <taxon>Bacillota</taxon>
        <taxon>Bacilli</taxon>
        <taxon>Bacillales</taxon>
        <taxon>Paenibacillaceae</taxon>
        <taxon>Paenibacillus</taxon>
    </lineage>
</organism>
<dbReference type="InterPro" id="IPR029044">
    <property type="entry name" value="Nucleotide-diphossugar_trans"/>
</dbReference>
<dbReference type="InterPro" id="IPR049577">
    <property type="entry name" value="GMPP_N"/>
</dbReference>
<dbReference type="PANTHER" id="PTHR46390">
    <property type="entry name" value="MANNOSE-1-PHOSPHATE GUANYLYLTRANSFERASE"/>
    <property type="match status" value="1"/>
</dbReference>
<dbReference type="SUPFAM" id="SSF159283">
    <property type="entry name" value="Guanosine diphospho-D-mannose pyrophosphorylase/mannose-6-phosphate isomerase linker domain"/>
    <property type="match status" value="1"/>
</dbReference>
<name>A0ABR9AXW9_9BACL</name>
<evidence type="ECO:0000259" key="2">
    <source>
        <dbReference type="Pfam" id="PF22640"/>
    </source>
</evidence>
<comment type="caution">
    <text evidence="3">The sequence shown here is derived from an EMBL/GenBank/DDBJ whole genome shotgun (WGS) entry which is preliminary data.</text>
</comment>
<evidence type="ECO:0000313" key="3">
    <source>
        <dbReference type="EMBL" id="MBD8498731.1"/>
    </source>
</evidence>
<dbReference type="RefSeq" id="WP_192025107.1">
    <property type="nucleotide sequence ID" value="NZ_JACYTN010000006.1"/>
</dbReference>
<keyword evidence="4" id="KW-1185">Reference proteome</keyword>
<dbReference type="Proteomes" id="UP000634529">
    <property type="component" value="Unassembled WGS sequence"/>
</dbReference>
<dbReference type="Pfam" id="PF22640">
    <property type="entry name" value="ManC_GMP_beta-helix"/>
    <property type="match status" value="1"/>
</dbReference>
<dbReference type="GO" id="GO:0016779">
    <property type="term" value="F:nucleotidyltransferase activity"/>
    <property type="evidence" value="ECO:0007669"/>
    <property type="project" value="UniProtKB-KW"/>
</dbReference>
<dbReference type="InterPro" id="IPR005835">
    <property type="entry name" value="NTP_transferase_dom"/>
</dbReference>
<dbReference type="PANTHER" id="PTHR46390:SF1">
    <property type="entry name" value="MANNOSE-1-PHOSPHATE GUANYLYLTRANSFERASE"/>
    <property type="match status" value="1"/>
</dbReference>
<dbReference type="EMBL" id="JACYTN010000006">
    <property type="protein sequence ID" value="MBD8498731.1"/>
    <property type="molecule type" value="Genomic_DNA"/>
</dbReference>
<evidence type="ECO:0000313" key="4">
    <source>
        <dbReference type="Proteomes" id="UP000634529"/>
    </source>
</evidence>
<dbReference type="InterPro" id="IPR054566">
    <property type="entry name" value="ManC/GMP-like_b-helix"/>
</dbReference>